<dbReference type="AlphaFoldDB" id="A0A4R6C1K1"/>
<protein>
    <submittedName>
        <fullName evidence="2">Uncharacterized protein</fullName>
    </submittedName>
</protein>
<feature type="transmembrane region" description="Helical" evidence="1">
    <location>
        <begin position="201"/>
        <end position="222"/>
    </location>
</feature>
<keyword evidence="1" id="KW-0812">Transmembrane</keyword>
<dbReference type="RefSeq" id="WP_133420397.1">
    <property type="nucleotide sequence ID" value="NZ_SDGP01000007.1"/>
</dbReference>
<name>A0A4R6C1K1_9STAP</name>
<reference evidence="2 3" key="1">
    <citation type="submission" date="2019-01" db="EMBL/GenBank/DDBJ databases">
        <title>Draft genome sequences of Macrococcus caseolyticus, Macrococcus canis, Macrococcus bohemicus and Macrococcus goetzii.</title>
        <authorList>
            <person name="Mazhar S."/>
            <person name="Altermann E."/>
            <person name="Hill C."/>
            <person name="Mcauliffe O."/>
        </authorList>
    </citation>
    <scope>NUCLEOTIDE SEQUENCE [LARGE SCALE GENOMIC DNA]</scope>
    <source>
        <strain evidence="2 3">DPC7162</strain>
    </source>
</reference>
<sequence length="241" mass="27183">MKLILSSILLGFGGFDPVGAVLIMAALANGTKKKQVYLFSLMALLSTVVFGLIFSYGTSISLNYFIDIMNHIPDMAYVFTGFLISIVCVAWFIRSTLLKGNKERVDDQKESKFMKFAKRSMPLAGFIFGFWAMSDPTFWAVVALSAKEGNILLTILCLTIWMLLGQIPLYTLVVSLIFNVYEKLIKIASSYLDKNNRRKKLSNVTRIIISLFILGIGIYFFIDSLVYLLKGIWLYDVILKS</sequence>
<feature type="transmembrane region" description="Helical" evidence="1">
    <location>
        <begin position="123"/>
        <end position="145"/>
    </location>
</feature>
<organism evidence="2 3">
    <name type="scientific">Macrococcoides canis</name>
    <dbReference type="NCBI Taxonomy" id="1855823"/>
    <lineage>
        <taxon>Bacteria</taxon>
        <taxon>Bacillati</taxon>
        <taxon>Bacillota</taxon>
        <taxon>Bacilli</taxon>
        <taxon>Bacillales</taxon>
        <taxon>Staphylococcaceae</taxon>
        <taxon>Macrococcoides</taxon>
    </lineage>
</organism>
<keyword evidence="1" id="KW-0472">Membrane</keyword>
<keyword evidence="1" id="KW-1133">Transmembrane helix</keyword>
<evidence type="ECO:0000313" key="2">
    <source>
        <dbReference type="EMBL" id="TDM15166.1"/>
    </source>
</evidence>
<comment type="caution">
    <text evidence="2">The sequence shown here is derived from an EMBL/GenBank/DDBJ whole genome shotgun (WGS) entry which is preliminary data.</text>
</comment>
<feature type="transmembrane region" description="Helical" evidence="1">
    <location>
        <begin position="36"/>
        <end position="56"/>
    </location>
</feature>
<feature type="transmembrane region" description="Helical" evidence="1">
    <location>
        <begin position="151"/>
        <end position="181"/>
    </location>
</feature>
<feature type="transmembrane region" description="Helical" evidence="1">
    <location>
        <begin position="76"/>
        <end position="93"/>
    </location>
</feature>
<evidence type="ECO:0000256" key="1">
    <source>
        <dbReference type="SAM" id="Phobius"/>
    </source>
</evidence>
<gene>
    <name evidence="2" type="ORF">ETI04_10685</name>
</gene>
<proteinExistence type="predicted"/>
<dbReference type="Proteomes" id="UP000294865">
    <property type="component" value="Unassembled WGS sequence"/>
</dbReference>
<evidence type="ECO:0000313" key="3">
    <source>
        <dbReference type="Proteomes" id="UP000294865"/>
    </source>
</evidence>
<feature type="transmembrane region" description="Helical" evidence="1">
    <location>
        <begin position="6"/>
        <end position="29"/>
    </location>
</feature>
<accession>A0A4R6C1K1</accession>
<dbReference type="EMBL" id="SDQG01000009">
    <property type="protein sequence ID" value="TDM15166.1"/>
    <property type="molecule type" value="Genomic_DNA"/>
</dbReference>